<feature type="chain" id="PRO_5025522261" evidence="2">
    <location>
        <begin position="16"/>
        <end position="158"/>
    </location>
</feature>
<accession>A0A6A6V8Q2</accession>
<evidence type="ECO:0000256" key="2">
    <source>
        <dbReference type="SAM" id="SignalP"/>
    </source>
</evidence>
<feature type="signal peptide" evidence="2">
    <location>
        <begin position="1"/>
        <end position="15"/>
    </location>
</feature>
<keyword evidence="1" id="KW-1133">Transmembrane helix</keyword>
<name>A0A6A6V8Q2_9PLEO</name>
<proteinExistence type="predicted"/>
<reference evidence="3" key="1">
    <citation type="journal article" date="2020" name="Stud. Mycol.">
        <title>101 Dothideomycetes genomes: a test case for predicting lifestyles and emergence of pathogens.</title>
        <authorList>
            <person name="Haridas S."/>
            <person name="Albert R."/>
            <person name="Binder M."/>
            <person name="Bloem J."/>
            <person name="Labutti K."/>
            <person name="Salamov A."/>
            <person name="Andreopoulos B."/>
            <person name="Baker S."/>
            <person name="Barry K."/>
            <person name="Bills G."/>
            <person name="Bluhm B."/>
            <person name="Cannon C."/>
            <person name="Castanera R."/>
            <person name="Culley D."/>
            <person name="Daum C."/>
            <person name="Ezra D."/>
            <person name="Gonzalez J."/>
            <person name="Henrissat B."/>
            <person name="Kuo A."/>
            <person name="Liang C."/>
            <person name="Lipzen A."/>
            <person name="Lutzoni F."/>
            <person name="Magnuson J."/>
            <person name="Mondo S."/>
            <person name="Nolan M."/>
            <person name="Ohm R."/>
            <person name="Pangilinan J."/>
            <person name="Park H.-J."/>
            <person name="Ramirez L."/>
            <person name="Alfaro M."/>
            <person name="Sun H."/>
            <person name="Tritt A."/>
            <person name="Yoshinaga Y."/>
            <person name="Zwiers L.-H."/>
            <person name="Turgeon B."/>
            <person name="Goodwin S."/>
            <person name="Spatafora J."/>
            <person name="Crous P."/>
            <person name="Grigoriev I."/>
        </authorList>
    </citation>
    <scope>NUCLEOTIDE SEQUENCE</scope>
    <source>
        <strain evidence="3">CBS 119925</strain>
    </source>
</reference>
<dbReference type="EMBL" id="MU006581">
    <property type="protein sequence ID" value="KAF2745681.1"/>
    <property type="molecule type" value="Genomic_DNA"/>
</dbReference>
<organism evidence="3 4">
    <name type="scientific">Sporormia fimetaria CBS 119925</name>
    <dbReference type="NCBI Taxonomy" id="1340428"/>
    <lineage>
        <taxon>Eukaryota</taxon>
        <taxon>Fungi</taxon>
        <taxon>Dikarya</taxon>
        <taxon>Ascomycota</taxon>
        <taxon>Pezizomycotina</taxon>
        <taxon>Dothideomycetes</taxon>
        <taxon>Pleosporomycetidae</taxon>
        <taxon>Pleosporales</taxon>
        <taxon>Sporormiaceae</taxon>
        <taxon>Sporormia</taxon>
    </lineage>
</organism>
<feature type="transmembrane region" description="Helical" evidence="1">
    <location>
        <begin position="60"/>
        <end position="79"/>
    </location>
</feature>
<evidence type="ECO:0000313" key="4">
    <source>
        <dbReference type="Proteomes" id="UP000799440"/>
    </source>
</evidence>
<keyword evidence="1" id="KW-0812">Transmembrane</keyword>
<dbReference type="AlphaFoldDB" id="A0A6A6V8Q2"/>
<evidence type="ECO:0000256" key="1">
    <source>
        <dbReference type="SAM" id="Phobius"/>
    </source>
</evidence>
<keyword evidence="2" id="KW-0732">Signal</keyword>
<dbReference type="Proteomes" id="UP000799440">
    <property type="component" value="Unassembled WGS sequence"/>
</dbReference>
<sequence length="158" mass="16653">MRDALSLICVEGVKALLVSVLHAGITGFDVSRDSLVAASSMTFEFGNIDAGCLIGLASELSGSLSFASVLVLYCIVVYLSRGFKTFTERCAEEGVASTGTPVVFMTSFALDRESVTFKSHSIISQPDLNCCTSSCSFHVDLLVAIISTVSVKSAPSLH</sequence>
<protein>
    <submittedName>
        <fullName evidence="3">Uncharacterized protein</fullName>
    </submittedName>
</protein>
<gene>
    <name evidence="3" type="ORF">M011DRAFT_469349</name>
</gene>
<keyword evidence="1" id="KW-0472">Membrane</keyword>
<keyword evidence="4" id="KW-1185">Reference proteome</keyword>
<evidence type="ECO:0000313" key="3">
    <source>
        <dbReference type="EMBL" id="KAF2745681.1"/>
    </source>
</evidence>